<evidence type="ECO:0000313" key="1">
    <source>
        <dbReference type="EMBL" id="MXY95129.1"/>
    </source>
</evidence>
<gene>
    <name evidence="1" type="ORF">F4Y42_16940</name>
</gene>
<name>A0A6B0YYS0_9CHLR</name>
<comment type="caution">
    <text evidence="1">The sequence shown here is derived from an EMBL/GenBank/DDBJ whole genome shotgun (WGS) entry which is preliminary data.</text>
</comment>
<sequence length="582" mass="65169">MKDRPFHLSTLVDFPDDCQRIEFTEDLVAQLIDRLHWMGVRRVYWNYYHAGHWEWFLAYGPLGGVAKTLENLGDPMRVGRRLAHERGMEFYAVIKPYENGVSHAHPKAVLAKDGIIGLPGIGGYYHVDPWVLARPELRVKARQADLPRGLDSSPVTRIQLRQRDATPLRIQPENLEIWTSDDNNGYRKRDLAFEVTEGAETCPRDVVDIDGNPVTRKGEEVRVLNVIGLNLLDPFIAVTTNFDDGEGTFTNTAVEMVRAFGPDDQPLPIVVASHKAIWRPQRDLRSGDLEYDTGLGGAVVRLDVSNSASVFDNVLSHADDAPDGVIAFAKGRNTYVSGSLCEGYPEVQAHWMEWVSDCIAAGVDGLDVRISCHSSWTDWPEIYGFNPPVAAEYERRYGVNPDVEPYDADLLGDVRGDLYDQFLHAARARLAAAGLPLHHHIEIESFRPDASPSRTRSRPGNITFHWRRWLRTGLADETTLFGRAWSPERLLSDGFVQNVLDEVETNAVPAHLSLPVGISKGDGGRLADQIEYSFHSGRLDGYTMYESAALYDRHHTGADGRLRFLPGLTEAVRERAEELGLT</sequence>
<dbReference type="EMBL" id="VXRG01000137">
    <property type="protein sequence ID" value="MXY95129.1"/>
    <property type="molecule type" value="Genomic_DNA"/>
</dbReference>
<accession>A0A6B0YYS0</accession>
<dbReference type="AlphaFoldDB" id="A0A6B0YYS0"/>
<reference evidence="1" key="1">
    <citation type="submission" date="2019-09" db="EMBL/GenBank/DDBJ databases">
        <title>Characterisation of the sponge microbiome using genome-centric metagenomics.</title>
        <authorList>
            <person name="Engelberts J.P."/>
            <person name="Robbins S.J."/>
            <person name="De Goeij J.M."/>
            <person name="Aranda M."/>
            <person name="Bell S.C."/>
            <person name="Webster N.S."/>
        </authorList>
    </citation>
    <scope>NUCLEOTIDE SEQUENCE</scope>
    <source>
        <strain evidence="1">SB0664_bin_27</strain>
    </source>
</reference>
<protein>
    <submittedName>
        <fullName evidence="1">Uncharacterized protein</fullName>
    </submittedName>
</protein>
<proteinExistence type="predicted"/>
<organism evidence="1">
    <name type="scientific">Caldilineaceae bacterium SB0664_bin_27</name>
    <dbReference type="NCBI Taxonomy" id="2605260"/>
    <lineage>
        <taxon>Bacteria</taxon>
        <taxon>Bacillati</taxon>
        <taxon>Chloroflexota</taxon>
        <taxon>Caldilineae</taxon>
        <taxon>Caldilineales</taxon>
        <taxon>Caldilineaceae</taxon>
    </lineage>
</organism>